<gene>
    <name evidence="4" type="ORF">DW099_05350</name>
</gene>
<evidence type="ECO:0000313" key="5">
    <source>
        <dbReference type="Proteomes" id="UP000284841"/>
    </source>
</evidence>
<dbReference type="PANTHER" id="PTHR43479">
    <property type="entry name" value="ACREF/ENVCD OPERON REPRESSOR-RELATED"/>
    <property type="match status" value="1"/>
</dbReference>
<protein>
    <submittedName>
        <fullName evidence="4">TetR/AcrR family transcriptional regulator</fullName>
    </submittedName>
</protein>
<accession>A0A415E8G4</accession>
<evidence type="ECO:0000256" key="1">
    <source>
        <dbReference type="ARBA" id="ARBA00023125"/>
    </source>
</evidence>
<sequence length="174" mass="20971">MREFQNEQREFSRECLLNALLALMEKQEFNKITITELCKKAGVTRLTFYRHFESKEDVLQDYFYKIFQIFFQECVLNSSYSFTETLGRCFDYWQENRQYILLLEKHGIVNLIYQPFESCLSQMLQYSDGFMDNTHFVQKFMEGGLLLVLLEWIKDSKGMTSHEMPEMLIRILQK</sequence>
<dbReference type="GO" id="GO:0003677">
    <property type="term" value="F:DNA binding"/>
    <property type="evidence" value="ECO:0007669"/>
    <property type="project" value="UniProtKB-UniRule"/>
</dbReference>
<dbReference type="Gene3D" id="1.10.357.10">
    <property type="entry name" value="Tetracycline Repressor, domain 2"/>
    <property type="match status" value="1"/>
</dbReference>
<evidence type="ECO:0000259" key="3">
    <source>
        <dbReference type="PROSITE" id="PS50977"/>
    </source>
</evidence>
<keyword evidence="5" id="KW-1185">Reference proteome</keyword>
<feature type="DNA-binding region" description="H-T-H motif" evidence="2">
    <location>
        <begin position="33"/>
        <end position="52"/>
    </location>
</feature>
<name>A0A415E8G4_9FIRM</name>
<dbReference type="RefSeq" id="WP_118334058.1">
    <property type="nucleotide sequence ID" value="NZ_QRMS01000001.1"/>
</dbReference>
<feature type="domain" description="HTH tetR-type" evidence="3">
    <location>
        <begin position="10"/>
        <end position="70"/>
    </location>
</feature>
<dbReference type="InterPro" id="IPR001647">
    <property type="entry name" value="HTH_TetR"/>
</dbReference>
<reference evidence="4 5" key="1">
    <citation type="submission" date="2018-08" db="EMBL/GenBank/DDBJ databases">
        <title>A genome reference for cultivated species of the human gut microbiota.</title>
        <authorList>
            <person name="Zou Y."/>
            <person name="Xue W."/>
            <person name="Luo G."/>
        </authorList>
    </citation>
    <scope>NUCLEOTIDE SEQUENCE [LARGE SCALE GENOMIC DNA]</scope>
    <source>
        <strain evidence="4 5">AM07-24</strain>
    </source>
</reference>
<organism evidence="4 5">
    <name type="scientific">Emergencia timonensis</name>
    <dbReference type="NCBI Taxonomy" id="1776384"/>
    <lineage>
        <taxon>Bacteria</taxon>
        <taxon>Bacillati</taxon>
        <taxon>Bacillota</taxon>
        <taxon>Clostridia</taxon>
        <taxon>Peptostreptococcales</taxon>
        <taxon>Anaerovoracaceae</taxon>
        <taxon>Emergencia</taxon>
    </lineage>
</organism>
<dbReference type="SUPFAM" id="SSF46689">
    <property type="entry name" value="Homeodomain-like"/>
    <property type="match status" value="1"/>
</dbReference>
<dbReference type="InterPro" id="IPR009057">
    <property type="entry name" value="Homeodomain-like_sf"/>
</dbReference>
<dbReference type="PRINTS" id="PR00455">
    <property type="entry name" value="HTHTETR"/>
</dbReference>
<evidence type="ECO:0000313" key="4">
    <source>
        <dbReference type="EMBL" id="RHJ89978.1"/>
    </source>
</evidence>
<dbReference type="Pfam" id="PF00440">
    <property type="entry name" value="TetR_N"/>
    <property type="match status" value="1"/>
</dbReference>
<dbReference type="InterPro" id="IPR050624">
    <property type="entry name" value="HTH-type_Tx_Regulator"/>
</dbReference>
<dbReference type="Proteomes" id="UP000284841">
    <property type="component" value="Unassembled WGS sequence"/>
</dbReference>
<evidence type="ECO:0000256" key="2">
    <source>
        <dbReference type="PROSITE-ProRule" id="PRU00335"/>
    </source>
</evidence>
<proteinExistence type="predicted"/>
<dbReference type="AlphaFoldDB" id="A0A415E8G4"/>
<comment type="caution">
    <text evidence="4">The sequence shown here is derived from an EMBL/GenBank/DDBJ whole genome shotgun (WGS) entry which is preliminary data.</text>
</comment>
<keyword evidence="1 2" id="KW-0238">DNA-binding</keyword>
<dbReference type="EMBL" id="QRMS01000001">
    <property type="protein sequence ID" value="RHJ89978.1"/>
    <property type="molecule type" value="Genomic_DNA"/>
</dbReference>
<dbReference type="PROSITE" id="PS50977">
    <property type="entry name" value="HTH_TETR_2"/>
    <property type="match status" value="1"/>
</dbReference>
<dbReference type="OrthoDB" id="9810250at2"/>
<dbReference type="PANTHER" id="PTHR43479:SF11">
    <property type="entry name" value="ACREF_ENVCD OPERON REPRESSOR-RELATED"/>
    <property type="match status" value="1"/>
</dbReference>